<dbReference type="AlphaFoldDB" id="A0A382FHH7"/>
<name>A0A382FHH7_9ZZZZ</name>
<dbReference type="PROSITE" id="PS50006">
    <property type="entry name" value="FHA_DOMAIN"/>
    <property type="match status" value="1"/>
</dbReference>
<dbReference type="InterPro" id="IPR050923">
    <property type="entry name" value="Cell_Proc_Reg/RNA_Proc"/>
</dbReference>
<sequence length="112" mass="12076">MSANGMWVLRSAENAEGGPYVFRMTPGRVRTLGRGPRADFVLDAALVSRTHCRLVVVGNELIVENLGSTNGTFVNDRSVERATLKTGDRLRVGRVELDISSGGDLSQTPSES</sequence>
<evidence type="ECO:0000259" key="1">
    <source>
        <dbReference type="PROSITE" id="PS50006"/>
    </source>
</evidence>
<feature type="domain" description="FHA" evidence="1">
    <location>
        <begin position="30"/>
        <end position="79"/>
    </location>
</feature>
<dbReference type="InterPro" id="IPR000253">
    <property type="entry name" value="FHA_dom"/>
</dbReference>
<dbReference type="PANTHER" id="PTHR23308">
    <property type="entry name" value="NUCLEAR INHIBITOR OF PROTEIN PHOSPHATASE-1"/>
    <property type="match status" value="1"/>
</dbReference>
<dbReference type="SUPFAM" id="SSF49879">
    <property type="entry name" value="SMAD/FHA domain"/>
    <property type="match status" value="1"/>
</dbReference>
<dbReference type="EMBL" id="UINC01049536">
    <property type="protein sequence ID" value="SVB61441.1"/>
    <property type="molecule type" value="Genomic_DNA"/>
</dbReference>
<organism evidence="2">
    <name type="scientific">marine metagenome</name>
    <dbReference type="NCBI Taxonomy" id="408172"/>
    <lineage>
        <taxon>unclassified sequences</taxon>
        <taxon>metagenomes</taxon>
        <taxon>ecological metagenomes</taxon>
    </lineage>
</organism>
<proteinExistence type="predicted"/>
<gene>
    <name evidence="2" type="ORF">METZ01_LOCUS214295</name>
</gene>
<evidence type="ECO:0000313" key="2">
    <source>
        <dbReference type="EMBL" id="SVB61441.1"/>
    </source>
</evidence>
<dbReference type="SMART" id="SM00240">
    <property type="entry name" value="FHA"/>
    <property type="match status" value="1"/>
</dbReference>
<dbReference type="CDD" id="cd00060">
    <property type="entry name" value="FHA"/>
    <property type="match status" value="1"/>
</dbReference>
<dbReference type="InterPro" id="IPR008984">
    <property type="entry name" value="SMAD_FHA_dom_sf"/>
</dbReference>
<protein>
    <recommendedName>
        <fullName evidence="1">FHA domain-containing protein</fullName>
    </recommendedName>
</protein>
<dbReference type="Pfam" id="PF00498">
    <property type="entry name" value="FHA"/>
    <property type="match status" value="1"/>
</dbReference>
<reference evidence="2" key="1">
    <citation type="submission" date="2018-05" db="EMBL/GenBank/DDBJ databases">
        <authorList>
            <person name="Lanie J.A."/>
            <person name="Ng W.-L."/>
            <person name="Kazmierczak K.M."/>
            <person name="Andrzejewski T.M."/>
            <person name="Davidsen T.M."/>
            <person name="Wayne K.J."/>
            <person name="Tettelin H."/>
            <person name="Glass J.I."/>
            <person name="Rusch D."/>
            <person name="Podicherti R."/>
            <person name="Tsui H.-C.T."/>
            <person name="Winkler M.E."/>
        </authorList>
    </citation>
    <scope>NUCLEOTIDE SEQUENCE</scope>
</reference>
<dbReference type="Gene3D" id="2.60.200.20">
    <property type="match status" value="1"/>
</dbReference>
<accession>A0A382FHH7</accession>